<comment type="similarity">
    <text evidence="1">Belongs to the UPF0065 (bug) family.</text>
</comment>
<reference evidence="3 4" key="1">
    <citation type="submission" date="2021-03" db="EMBL/GenBank/DDBJ databases">
        <authorList>
            <person name="Peeters C."/>
        </authorList>
    </citation>
    <scope>NUCLEOTIDE SEQUENCE [LARGE SCALE GENOMIC DNA]</scope>
    <source>
        <strain evidence="3 4">LMG 26411</strain>
    </source>
</reference>
<keyword evidence="4" id="KW-1185">Reference proteome</keyword>
<keyword evidence="2" id="KW-0732">Signal</keyword>
<sequence>MHSKSIKWVAAALCVLPLVAAAQSFPTQNVRIVVPYAPGGGIDGMARVLAERLQQKWGKPVIVENKPGASTIIGTVAVTKALPDGHTLLLTSEATVTSNPYLFDKLPYDPARELVPISELVSLPQMVVANPSVPASDMKELVALAKARPDSLSYATYGSGSLPHLLFEGINARRGVKMTQIPYKGITPAVTAVLTGEVQLTLAGVPAAEGYLRAGKLKALAIARRERLPGMPQVPTLAEAGFADIDPHESWFGLFVTGGTPTPVVQKIARDVAAVAADPAFIERYVRSRGFDPVFSTPDAFAKFIQADRSQKEKLIRLTGAKAE</sequence>
<dbReference type="Gene3D" id="3.40.190.10">
    <property type="entry name" value="Periplasmic binding protein-like II"/>
    <property type="match status" value="1"/>
</dbReference>
<dbReference type="PANTHER" id="PTHR42928">
    <property type="entry name" value="TRICARBOXYLATE-BINDING PROTEIN"/>
    <property type="match status" value="1"/>
</dbReference>
<accession>A0ABM8TEL9</accession>
<dbReference type="InterPro" id="IPR005064">
    <property type="entry name" value="BUG"/>
</dbReference>
<dbReference type="CDD" id="cd07012">
    <property type="entry name" value="PBP2_Bug_TTT"/>
    <property type="match status" value="1"/>
</dbReference>
<organism evidence="3 4">
    <name type="scientific">Cupriavidus numazuensis</name>
    <dbReference type="NCBI Taxonomy" id="221992"/>
    <lineage>
        <taxon>Bacteria</taxon>
        <taxon>Pseudomonadati</taxon>
        <taxon>Pseudomonadota</taxon>
        <taxon>Betaproteobacteria</taxon>
        <taxon>Burkholderiales</taxon>
        <taxon>Burkholderiaceae</taxon>
        <taxon>Cupriavidus</taxon>
    </lineage>
</organism>
<comment type="caution">
    <text evidence="3">The sequence shown here is derived from an EMBL/GenBank/DDBJ whole genome shotgun (WGS) entry which is preliminary data.</text>
</comment>
<dbReference type="Gene3D" id="3.40.190.150">
    <property type="entry name" value="Bordetella uptake gene, domain 1"/>
    <property type="match status" value="1"/>
</dbReference>
<dbReference type="Proteomes" id="UP000672657">
    <property type="component" value="Unassembled WGS sequence"/>
</dbReference>
<dbReference type="RefSeq" id="WP_211953087.1">
    <property type="nucleotide sequence ID" value="NZ_CAJPVI010000010.1"/>
</dbReference>
<dbReference type="EMBL" id="CAJPVI010000010">
    <property type="protein sequence ID" value="CAG2141037.1"/>
    <property type="molecule type" value="Genomic_DNA"/>
</dbReference>
<proteinExistence type="inferred from homology"/>
<name>A0ABM8TEL9_9BURK</name>
<evidence type="ECO:0000256" key="1">
    <source>
        <dbReference type="ARBA" id="ARBA00006987"/>
    </source>
</evidence>
<evidence type="ECO:0000313" key="4">
    <source>
        <dbReference type="Proteomes" id="UP000672657"/>
    </source>
</evidence>
<dbReference type="Pfam" id="PF03401">
    <property type="entry name" value="TctC"/>
    <property type="match status" value="1"/>
</dbReference>
<dbReference type="PANTHER" id="PTHR42928:SF5">
    <property type="entry name" value="BLR1237 PROTEIN"/>
    <property type="match status" value="1"/>
</dbReference>
<feature type="chain" id="PRO_5046532942" description="Tripartite tricarboxylate transporter substrate binding protein" evidence="2">
    <location>
        <begin position="23"/>
        <end position="324"/>
    </location>
</feature>
<evidence type="ECO:0008006" key="5">
    <source>
        <dbReference type="Google" id="ProtNLM"/>
    </source>
</evidence>
<gene>
    <name evidence="3" type="ORF">LMG26411_01969</name>
</gene>
<dbReference type="PIRSF" id="PIRSF017082">
    <property type="entry name" value="YflP"/>
    <property type="match status" value="1"/>
</dbReference>
<evidence type="ECO:0000313" key="3">
    <source>
        <dbReference type="EMBL" id="CAG2141037.1"/>
    </source>
</evidence>
<protein>
    <recommendedName>
        <fullName evidence="5">Tripartite tricarboxylate transporter substrate binding protein</fullName>
    </recommendedName>
</protein>
<dbReference type="InterPro" id="IPR042100">
    <property type="entry name" value="Bug_dom1"/>
</dbReference>
<feature type="signal peptide" evidence="2">
    <location>
        <begin position="1"/>
        <end position="22"/>
    </location>
</feature>
<dbReference type="SUPFAM" id="SSF53850">
    <property type="entry name" value="Periplasmic binding protein-like II"/>
    <property type="match status" value="1"/>
</dbReference>
<evidence type="ECO:0000256" key="2">
    <source>
        <dbReference type="SAM" id="SignalP"/>
    </source>
</evidence>